<sequence length="214" mass="24058">MFRIQNKELDLLAAYNRKEGPSKSSKVLKYVSIPLGLFLVFAMAFIFIFVMNRTVQNKIDDVQLLNEEIQLKIDATDKEPYYKLATLKATYSSLQSVDNTIASLPELTKKQVLTLKNSLLSNMTLNSLSFDQEAKTIAASFTSMNVQNIEKYISNLKTKYQMTNISYNGYQQTKKTNTVGTGEFDALTGQEITTTSETTFYSFSIVILLDGGAQ</sequence>
<accession>A0A4R3Z788</accession>
<organism evidence="2 3">
    <name type="scientific">Longibaculum muris</name>
    <dbReference type="NCBI Taxonomy" id="1796628"/>
    <lineage>
        <taxon>Bacteria</taxon>
        <taxon>Bacillati</taxon>
        <taxon>Bacillota</taxon>
        <taxon>Erysipelotrichia</taxon>
        <taxon>Erysipelotrichales</taxon>
        <taxon>Coprobacillaceae</taxon>
        <taxon>Longibaculum</taxon>
    </lineage>
</organism>
<dbReference type="Proteomes" id="UP000295515">
    <property type="component" value="Unassembled WGS sequence"/>
</dbReference>
<keyword evidence="1" id="KW-1133">Transmembrane helix</keyword>
<dbReference type="EMBL" id="SMCQ01000004">
    <property type="protein sequence ID" value="TCW01294.1"/>
    <property type="molecule type" value="Genomic_DNA"/>
</dbReference>
<keyword evidence="3" id="KW-1185">Reference proteome</keyword>
<feature type="transmembrane region" description="Helical" evidence="1">
    <location>
        <begin position="27"/>
        <end position="51"/>
    </location>
</feature>
<evidence type="ECO:0000256" key="1">
    <source>
        <dbReference type="SAM" id="Phobius"/>
    </source>
</evidence>
<reference evidence="2 3" key="1">
    <citation type="submission" date="2019-03" db="EMBL/GenBank/DDBJ databases">
        <title>Genomic Encyclopedia of Type Strains, Phase IV (KMG-IV): sequencing the most valuable type-strain genomes for metagenomic binning, comparative biology and taxonomic classification.</title>
        <authorList>
            <person name="Goeker M."/>
        </authorList>
    </citation>
    <scope>NUCLEOTIDE SEQUENCE [LARGE SCALE GENOMIC DNA]</scope>
    <source>
        <strain evidence="2 3">DSM 29487</strain>
    </source>
</reference>
<gene>
    <name evidence="2" type="ORF">EDD60_104113</name>
</gene>
<protein>
    <submittedName>
        <fullName evidence="2">Uncharacterized protein</fullName>
    </submittedName>
</protein>
<dbReference type="GeneID" id="98914806"/>
<comment type="caution">
    <text evidence="2">The sequence shown here is derived from an EMBL/GenBank/DDBJ whole genome shotgun (WGS) entry which is preliminary data.</text>
</comment>
<dbReference type="RefSeq" id="WP_066449505.1">
    <property type="nucleotide sequence ID" value="NZ_JANKBF010000006.1"/>
</dbReference>
<name>A0A4R3Z788_9FIRM</name>
<evidence type="ECO:0000313" key="2">
    <source>
        <dbReference type="EMBL" id="TCW01294.1"/>
    </source>
</evidence>
<keyword evidence="1" id="KW-0812">Transmembrane</keyword>
<proteinExistence type="predicted"/>
<dbReference type="AlphaFoldDB" id="A0A4R3Z788"/>
<keyword evidence="1" id="KW-0472">Membrane</keyword>
<evidence type="ECO:0000313" key="3">
    <source>
        <dbReference type="Proteomes" id="UP000295515"/>
    </source>
</evidence>